<name>A0AAV6I698_9ERIC</name>
<evidence type="ECO:0000313" key="2">
    <source>
        <dbReference type="EMBL" id="KAG5523022.1"/>
    </source>
</evidence>
<proteinExistence type="predicted"/>
<organism evidence="2 3">
    <name type="scientific">Rhododendron griersonianum</name>
    <dbReference type="NCBI Taxonomy" id="479676"/>
    <lineage>
        <taxon>Eukaryota</taxon>
        <taxon>Viridiplantae</taxon>
        <taxon>Streptophyta</taxon>
        <taxon>Embryophyta</taxon>
        <taxon>Tracheophyta</taxon>
        <taxon>Spermatophyta</taxon>
        <taxon>Magnoliopsida</taxon>
        <taxon>eudicotyledons</taxon>
        <taxon>Gunneridae</taxon>
        <taxon>Pentapetalae</taxon>
        <taxon>asterids</taxon>
        <taxon>Ericales</taxon>
        <taxon>Ericaceae</taxon>
        <taxon>Ericoideae</taxon>
        <taxon>Rhodoreae</taxon>
        <taxon>Rhododendron</taxon>
    </lineage>
</organism>
<dbReference type="Proteomes" id="UP000823749">
    <property type="component" value="Chromosome 12"/>
</dbReference>
<dbReference type="Pfam" id="PF03936">
    <property type="entry name" value="Terpene_synth_C"/>
    <property type="match status" value="1"/>
</dbReference>
<dbReference type="SUPFAM" id="SSF48576">
    <property type="entry name" value="Terpenoid synthases"/>
    <property type="match status" value="1"/>
</dbReference>
<dbReference type="EMBL" id="JACTNZ010000012">
    <property type="protein sequence ID" value="KAG5523022.1"/>
    <property type="molecule type" value="Genomic_DNA"/>
</dbReference>
<gene>
    <name evidence="2" type="ORF">RHGRI_034988</name>
</gene>
<dbReference type="GO" id="GO:0010333">
    <property type="term" value="F:terpene synthase activity"/>
    <property type="evidence" value="ECO:0007669"/>
    <property type="project" value="InterPro"/>
</dbReference>
<protein>
    <recommendedName>
        <fullName evidence="1">Terpene synthase metal-binding domain-containing protein</fullName>
    </recommendedName>
</protein>
<dbReference type="AlphaFoldDB" id="A0AAV6I698"/>
<dbReference type="GO" id="GO:0000287">
    <property type="term" value="F:magnesium ion binding"/>
    <property type="evidence" value="ECO:0007669"/>
    <property type="project" value="InterPro"/>
</dbReference>
<dbReference type="InterPro" id="IPR008949">
    <property type="entry name" value="Isoprenoid_synthase_dom_sf"/>
</dbReference>
<dbReference type="Gene3D" id="1.10.600.10">
    <property type="entry name" value="Farnesyl Diphosphate Synthase"/>
    <property type="match status" value="1"/>
</dbReference>
<evidence type="ECO:0000259" key="1">
    <source>
        <dbReference type="Pfam" id="PF03936"/>
    </source>
</evidence>
<evidence type="ECO:0000313" key="3">
    <source>
        <dbReference type="Proteomes" id="UP000823749"/>
    </source>
</evidence>
<keyword evidence="3" id="KW-1185">Reference proteome</keyword>
<sequence>MTVYPSTPLPGSNPTQPLLELADVEAVLPPNVVVRWDEMLCEELVPALDKFYSPFKDFLAMMVREEEVVIRDSISSIFVDWLVDFKVCDLVLGGSSAVEDDACAIRAQQQGLVLRLKDMVRVYLIEAKWYHQGYVPSMEEYMPVAGLSGALRSLAIVSFVGMGELATN</sequence>
<feature type="domain" description="Terpene synthase metal-binding" evidence="1">
    <location>
        <begin position="115"/>
        <end position="165"/>
    </location>
</feature>
<dbReference type="InterPro" id="IPR005630">
    <property type="entry name" value="Terpene_synthase_metal-bd"/>
</dbReference>
<comment type="caution">
    <text evidence="2">The sequence shown here is derived from an EMBL/GenBank/DDBJ whole genome shotgun (WGS) entry which is preliminary data.</text>
</comment>
<accession>A0AAV6I698</accession>
<reference evidence="2" key="1">
    <citation type="submission" date="2020-08" db="EMBL/GenBank/DDBJ databases">
        <title>Plant Genome Project.</title>
        <authorList>
            <person name="Zhang R.-G."/>
        </authorList>
    </citation>
    <scope>NUCLEOTIDE SEQUENCE</scope>
    <source>
        <strain evidence="2">WSP0</strain>
        <tissue evidence="2">Leaf</tissue>
    </source>
</reference>